<keyword evidence="2" id="KW-1185">Reference proteome</keyword>
<dbReference type="EMBL" id="JAIVGD010000015">
    <property type="protein sequence ID" value="KAH0758060.1"/>
    <property type="molecule type" value="Genomic_DNA"/>
</dbReference>
<organism evidence="1 2">
    <name type="scientific">Solanum tuberosum</name>
    <name type="common">Potato</name>
    <dbReference type="NCBI Taxonomy" id="4113"/>
    <lineage>
        <taxon>Eukaryota</taxon>
        <taxon>Viridiplantae</taxon>
        <taxon>Streptophyta</taxon>
        <taxon>Embryophyta</taxon>
        <taxon>Tracheophyta</taxon>
        <taxon>Spermatophyta</taxon>
        <taxon>Magnoliopsida</taxon>
        <taxon>eudicotyledons</taxon>
        <taxon>Gunneridae</taxon>
        <taxon>Pentapetalae</taxon>
        <taxon>asterids</taxon>
        <taxon>lamiids</taxon>
        <taxon>Solanales</taxon>
        <taxon>Solanaceae</taxon>
        <taxon>Solanoideae</taxon>
        <taxon>Solaneae</taxon>
        <taxon>Solanum</taxon>
    </lineage>
</organism>
<dbReference type="Proteomes" id="UP000826656">
    <property type="component" value="Unassembled WGS sequence"/>
</dbReference>
<reference evidence="1 2" key="1">
    <citation type="journal article" date="2021" name="bioRxiv">
        <title>Chromosome-scale and haplotype-resolved genome assembly of a tetraploid potato cultivar.</title>
        <authorList>
            <person name="Sun H."/>
            <person name="Jiao W.-B."/>
            <person name="Krause K."/>
            <person name="Campoy J.A."/>
            <person name="Goel M."/>
            <person name="Folz-Donahue K."/>
            <person name="Kukat C."/>
            <person name="Huettel B."/>
            <person name="Schneeberger K."/>
        </authorList>
    </citation>
    <scope>NUCLEOTIDE SEQUENCE [LARGE SCALE GENOMIC DNA]</scope>
    <source>
        <strain evidence="1">SolTubOtavaFocal</strain>
        <tissue evidence="1">Leaves</tissue>
    </source>
</reference>
<proteinExistence type="predicted"/>
<evidence type="ECO:0000313" key="1">
    <source>
        <dbReference type="EMBL" id="KAH0758060.1"/>
    </source>
</evidence>
<name>A0ABQ7V1V4_SOLTU</name>
<protein>
    <submittedName>
        <fullName evidence="1">Uncharacterized protein</fullName>
    </submittedName>
</protein>
<gene>
    <name evidence="1" type="ORF">KY290_021553</name>
</gene>
<sequence>MKISNSKPLQLFRIAGCYNDVQGSEKIKVAQKEVESINSQAFQNIVSEANDDRAKLQQAQVQLQTDPSNVEYQKVESQLYQKFRRSSYMAEIFLQKRSKATWIRLGDDNTRYFYSVIKHRKLKHATTQLRDKSGN</sequence>
<accession>A0ABQ7V1V4</accession>
<evidence type="ECO:0000313" key="2">
    <source>
        <dbReference type="Proteomes" id="UP000826656"/>
    </source>
</evidence>
<comment type="caution">
    <text evidence="1">The sequence shown here is derived from an EMBL/GenBank/DDBJ whole genome shotgun (WGS) entry which is preliminary data.</text>
</comment>